<dbReference type="RefSeq" id="WP_085028475.1">
    <property type="nucleotide sequence ID" value="NZ_CP020772.1"/>
</dbReference>
<name>A0A1W5ZSC7_9BACI</name>
<accession>A0A1W5ZSC7</accession>
<gene>
    <name evidence="2" type="ORF">HM131_04770</name>
</gene>
<dbReference type="EMBL" id="CP020772">
    <property type="protein sequence ID" value="ARI76189.1"/>
    <property type="molecule type" value="Genomic_DNA"/>
</dbReference>
<protein>
    <recommendedName>
        <fullName evidence="4">GlcNAc-PI de-N-acetylase</fullName>
    </recommendedName>
</protein>
<dbReference type="InterPro" id="IPR024078">
    <property type="entry name" value="LmbE-like_dom_sf"/>
</dbReference>
<proteinExistence type="predicted"/>
<dbReference type="InterPro" id="IPR003737">
    <property type="entry name" value="GlcNAc_PI_deacetylase-related"/>
</dbReference>
<dbReference type="Pfam" id="PF02585">
    <property type="entry name" value="PIG-L"/>
    <property type="match status" value="1"/>
</dbReference>
<evidence type="ECO:0000256" key="1">
    <source>
        <dbReference type="ARBA" id="ARBA00001947"/>
    </source>
</evidence>
<evidence type="ECO:0000313" key="2">
    <source>
        <dbReference type="EMBL" id="ARI76189.1"/>
    </source>
</evidence>
<comment type="cofactor">
    <cofactor evidence="1">
        <name>Zn(2+)</name>
        <dbReference type="ChEBI" id="CHEBI:29105"/>
    </cofactor>
</comment>
<dbReference type="PANTHER" id="PTHR12993:SF11">
    <property type="entry name" value="N-ACETYLGLUCOSAMINYL-PHOSPHATIDYLINOSITOL DE-N-ACETYLASE"/>
    <property type="match status" value="1"/>
</dbReference>
<evidence type="ECO:0008006" key="4">
    <source>
        <dbReference type="Google" id="ProtNLM"/>
    </source>
</evidence>
<dbReference type="Gene3D" id="3.40.50.10320">
    <property type="entry name" value="LmbE-like"/>
    <property type="match status" value="1"/>
</dbReference>
<dbReference type="AlphaFoldDB" id="A0A1W5ZSC7"/>
<dbReference type="OrthoDB" id="9790023at2"/>
<keyword evidence="3" id="KW-1185">Reference proteome</keyword>
<dbReference type="GO" id="GO:0016811">
    <property type="term" value="F:hydrolase activity, acting on carbon-nitrogen (but not peptide) bonds, in linear amides"/>
    <property type="evidence" value="ECO:0007669"/>
    <property type="project" value="TreeGrafter"/>
</dbReference>
<evidence type="ECO:0000313" key="3">
    <source>
        <dbReference type="Proteomes" id="UP000192527"/>
    </source>
</evidence>
<sequence length="291" mass="33421">MKRKLLKMAMPVISPANQLIISNYYRDQRPLTELKEKRVLLLAPHVDDETIGAGGTLMKHAEMGAQTHVAFLTDGSGSFTKGSRKDLVEARKQEASLVKEMLGLSSIDFFNAKDGQLKSEGATLEWVKRKIEEIEPDVIYAPVFVDCHPDHIATAKLVRDALEDVYLDPVIRLYEINTLLPKEEINCIVDITSYREQKKQVINVFESQTIDFDGFLALESLKRNLFGKKGVEAVETFLELTYEELKSRFDRLDGKYRYNEHFKQVNKEATLLYAMFKNLKFKKKAYEESRS</sequence>
<dbReference type="SUPFAM" id="SSF102588">
    <property type="entry name" value="LmbE-like"/>
    <property type="match status" value="1"/>
</dbReference>
<dbReference type="STRING" id="402384.HM131_04770"/>
<dbReference type="Proteomes" id="UP000192527">
    <property type="component" value="Chromosome"/>
</dbReference>
<dbReference type="KEGG" id="hmn:HM131_04770"/>
<reference evidence="2 3" key="1">
    <citation type="submission" date="2017-04" db="EMBL/GenBank/DDBJ databases">
        <title>The whole genome sequencing and assembly of Halobacillus mangrovi strain.</title>
        <authorList>
            <person name="Lee S.-J."/>
            <person name="Park M.-K."/>
            <person name="Kim J.-Y."/>
            <person name="Lee Y.-J."/>
            <person name="Yi H."/>
            <person name="Bahn Y.-S."/>
            <person name="Kim J.F."/>
            <person name="Lee D.-W."/>
        </authorList>
    </citation>
    <scope>NUCLEOTIDE SEQUENCE [LARGE SCALE GENOMIC DNA]</scope>
    <source>
        <strain evidence="2 3">KTB 131</strain>
    </source>
</reference>
<dbReference type="PANTHER" id="PTHR12993">
    <property type="entry name" value="N-ACETYLGLUCOSAMINYL-PHOSPHATIDYLINOSITOL DE-N-ACETYLASE-RELATED"/>
    <property type="match status" value="1"/>
</dbReference>
<organism evidence="2 3">
    <name type="scientific">Halobacillus mangrovi</name>
    <dbReference type="NCBI Taxonomy" id="402384"/>
    <lineage>
        <taxon>Bacteria</taxon>
        <taxon>Bacillati</taxon>
        <taxon>Bacillota</taxon>
        <taxon>Bacilli</taxon>
        <taxon>Bacillales</taxon>
        <taxon>Bacillaceae</taxon>
        <taxon>Halobacillus</taxon>
    </lineage>
</organism>